<dbReference type="InterPro" id="IPR036259">
    <property type="entry name" value="MFS_trans_sf"/>
</dbReference>
<evidence type="ECO:0000256" key="3">
    <source>
        <dbReference type="ARBA" id="ARBA00022475"/>
    </source>
</evidence>
<dbReference type="Proteomes" id="UP000199031">
    <property type="component" value="Unassembled WGS sequence"/>
</dbReference>
<dbReference type="PROSITE" id="PS01023">
    <property type="entry name" value="PTR2_2"/>
    <property type="match status" value="1"/>
</dbReference>
<dbReference type="NCBIfam" id="TIGR00924">
    <property type="entry name" value="yjdL_sub1_fam"/>
    <property type="match status" value="1"/>
</dbReference>
<keyword evidence="2 8" id="KW-0813">Transport</keyword>
<evidence type="ECO:0000256" key="6">
    <source>
        <dbReference type="ARBA" id="ARBA00022989"/>
    </source>
</evidence>
<dbReference type="InterPro" id="IPR050171">
    <property type="entry name" value="MFS_Transporters"/>
</dbReference>
<gene>
    <name evidence="10" type="ORF">SAMN05444277_10947</name>
</gene>
<feature type="transmembrane region" description="Helical" evidence="9">
    <location>
        <begin position="389"/>
        <end position="406"/>
    </location>
</feature>
<evidence type="ECO:0000256" key="7">
    <source>
        <dbReference type="ARBA" id="ARBA00023136"/>
    </source>
</evidence>
<feature type="transmembrane region" description="Helical" evidence="9">
    <location>
        <begin position="60"/>
        <end position="80"/>
    </location>
</feature>
<feature type="transmembrane region" description="Helical" evidence="9">
    <location>
        <begin position="158"/>
        <end position="182"/>
    </location>
</feature>
<keyword evidence="7 9" id="KW-0472">Membrane</keyword>
<dbReference type="GO" id="GO:0005886">
    <property type="term" value="C:plasma membrane"/>
    <property type="evidence" value="ECO:0007669"/>
    <property type="project" value="UniProtKB-SubCell"/>
</dbReference>
<sequence length="527" mass="58429">MNITEDAISAAEQPARKNHPKGLYVLFAIEMWERFNYYGMRAILTYFMTQALLFKLDFALNLYGSYISLLYLTPLVGGYFADRFWGNKRSIFVGGLVMAIGELILFVCGTIYNSSPALSNILFFSGLGLMIAGNGFFKPNISTLVGQLYPKGDLRVDPAYTIFYMGINLGAFFGPIACGYVGNTGNPADFKWAFLVAGVGMIISLIVQRIYHNKLVRDPEGKILGLKPDDLVVDKLNKEASSHVKPPAPIWSNPVSTVIIMLVFAVISIGALYLDTQINYLFYLLGGSFLFIIILIFSDKNLTKEEKGRIWVMVIIAFFVVFFWGAYEQTGASLSVFADRQTNRHLWGDYVMPPAYFQSFNSAFIIIFAPILAWLWLKMGKKQPATPTKMGIGLLLLALGFLWIAYGVKDAAAKQVSMIWLTGLYLLHTLGELCLSPIGLSLFNKLSPLRFASLLMAVWFTGNAGGNKLAGVLSSLYPEGGKTTSFLGYQISSLHDFFMLFVFMGGAAGIILLLLSKKLQKMMHGIQ</sequence>
<keyword evidence="5" id="KW-0653">Protein transport</keyword>
<feature type="transmembrane region" description="Helical" evidence="9">
    <location>
        <begin position="310"/>
        <end position="327"/>
    </location>
</feature>
<evidence type="ECO:0000256" key="2">
    <source>
        <dbReference type="ARBA" id="ARBA00022448"/>
    </source>
</evidence>
<keyword evidence="5" id="KW-0571">Peptide transport</keyword>
<dbReference type="PANTHER" id="PTHR23517:SF15">
    <property type="entry name" value="PROTON-DEPENDENT OLIGOPEPTIDE FAMILY TRANSPORT PROTEIN"/>
    <property type="match status" value="1"/>
</dbReference>
<feature type="transmembrane region" description="Helical" evidence="9">
    <location>
        <begin position="118"/>
        <end position="137"/>
    </location>
</feature>
<dbReference type="GO" id="GO:1904680">
    <property type="term" value="F:peptide transmembrane transporter activity"/>
    <property type="evidence" value="ECO:0007669"/>
    <property type="project" value="InterPro"/>
</dbReference>
<dbReference type="PANTHER" id="PTHR23517">
    <property type="entry name" value="RESISTANCE PROTEIN MDTM, PUTATIVE-RELATED-RELATED"/>
    <property type="match status" value="1"/>
</dbReference>
<dbReference type="OrthoDB" id="9772725at2"/>
<keyword evidence="3" id="KW-1003">Cell membrane</keyword>
<dbReference type="GO" id="GO:0006857">
    <property type="term" value="P:oligopeptide transport"/>
    <property type="evidence" value="ECO:0007669"/>
    <property type="project" value="InterPro"/>
</dbReference>
<comment type="similarity">
    <text evidence="8">Belongs to the major facilitator superfamily. Proton-dependent oligopeptide transporter (POT/PTR) (TC 2.A.17) family.</text>
</comment>
<evidence type="ECO:0000256" key="4">
    <source>
        <dbReference type="ARBA" id="ARBA00022692"/>
    </source>
</evidence>
<evidence type="ECO:0000256" key="8">
    <source>
        <dbReference type="RuleBase" id="RU003755"/>
    </source>
</evidence>
<dbReference type="RefSeq" id="WP_090660287.1">
    <property type="nucleotide sequence ID" value="NZ_FOXQ01000009.1"/>
</dbReference>
<protein>
    <submittedName>
        <fullName evidence="10">Proton-dependent oligopeptide transporter, POT family</fullName>
    </submittedName>
</protein>
<feature type="transmembrane region" description="Helical" evidence="9">
    <location>
        <begin position="188"/>
        <end position="207"/>
    </location>
</feature>
<feature type="transmembrane region" description="Helical" evidence="9">
    <location>
        <begin position="35"/>
        <end position="54"/>
    </location>
</feature>
<name>A0A1I5XN89_9BACT</name>
<feature type="transmembrane region" description="Helical" evidence="9">
    <location>
        <begin position="418"/>
        <end position="442"/>
    </location>
</feature>
<organism evidence="10 11">
    <name type="scientific">Parafilimonas terrae</name>
    <dbReference type="NCBI Taxonomy" id="1465490"/>
    <lineage>
        <taxon>Bacteria</taxon>
        <taxon>Pseudomonadati</taxon>
        <taxon>Bacteroidota</taxon>
        <taxon>Chitinophagia</taxon>
        <taxon>Chitinophagales</taxon>
        <taxon>Chitinophagaceae</taxon>
        <taxon>Parafilimonas</taxon>
    </lineage>
</organism>
<dbReference type="STRING" id="1465490.SAMN05444277_10947"/>
<feature type="transmembrane region" description="Helical" evidence="9">
    <location>
        <begin position="454"/>
        <end position="477"/>
    </location>
</feature>
<dbReference type="CDD" id="cd17346">
    <property type="entry name" value="MFS_DtpA_like"/>
    <property type="match status" value="1"/>
</dbReference>
<keyword evidence="4 8" id="KW-0812">Transmembrane</keyword>
<evidence type="ECO:0000256" key="9">
    <source>
        <dbReference type="SAM" id="Phobius"/>
    </source>
</evidence>
<accession>A0A1I5XN89</accession>
<evidence type="ECO:0000313" key="10">
    <source>
        <dbReference type="EMBL" id="SFQ33157.1"/>
    </source>
</evidence>
<dbReference type="AlphaFoldDB" id="A0A1I5XN89"/>
<feature type="transmembrane region" description="Helical" evidence="9">
    <location>
        <begin position="355"/>
        <end position="377"/>
    </location>
</feature>
<dbReference type="SUPFAM" id="SSF103473">
    <property type="entry name" value="MFS general substrate transporter"/>
    <property type="match status" value="2"/>
</dbReference>
<dbReference type="InterPro" id="IPR000109">
    <property type="entry name" value="POT_fam"/>
</dbReference>
<dbReference type="InterPro" id="IPR005279">
    <property type="entry name" value="Dipep/tripep_permease"/>
</dbReference>
<keyword evidence="6 9" id="KW-1133">Transmembrane helix</keyword>
<feature type="transmembrane region" description="Helical" evidence="9">
    <location>
        <begin position="497"/>
        <end position="515"/>
    </location>
</feature>
<comment type="subcellular location">
    <subcellularLocation>
        <location evidence="1">Cell membrane</location>
        <topology evidence="1">Multi-pass membrane protein</topology>
    </subcellularLocation>
    <subcellularLocation>
        <location evidence="8">Membrane</location>
        <topology evidence="8">Multi-pass membrane protein</topology>
    </subcellularLocation>
</comment>
<dbReference type="EMBL" id="FOXQ01000009">
    <property type="protein sequence ID" value="SFQ33157.1"/>
    <property type="molecule type" value="Genomic_DNA"/>
</dbReference>
<dbReference type="Gene3D" id="1.20.1250.20">
    <property type="entry name" value="MFS general substrate transporter like domains"/>
    <property type="match status" value="1"/>
</dbReference>
<dbReference type="Pfam" id="PF00854">
    <property type="entry name" value="PTR2"/>
    <property type="match status" value="2"/>
</dbReference>
<evidence type="ECO:0000256" key="5">
    <source>
        <dbReference type="ARBA" id="ARBA00022856"/>
    </source>
</evidence>
<evidence type="ECO:0000256" key="1">
    <source>
        <dbReference type="ARBA" id="ARBA00004651"/>
    </source>
</evidence>
<dbReference type="InterPro" id="IPR018456">
    <property type="entry name" value="PTR2_symporter_CS"/>
</dbReference>
<feature type="transmembrane region" description="Helical" evidence="9">
    <location>
        <begin position="92"/>
        <end position="112"/>
    </location>
</feature>
<reference evidence="10 11" key="1">
    <citation type="submission" date="2016-10" db="EMBL/GenBank/DDBJ databases">
        <authorList>
            <person name="de Groot N.N."/>
        </authorList>
    </citation>
    <scope>NUCLEOTIDE SEQUENCE [LARGE SCALE GENOMIC DNA]</scope>
    <source>
        <strain evidence="10 11">DSM 28286</strain>
    </source>
</reference>
<evidence type="ECO:0000313" key="11">
    <source>
        <dbReference type="Proteomes" id="UP000199031"/>
    </source>
</evidence>
<keyword evidence="11" id="KW-1185">Reference proteome</keyword>
<feature type="transmembrane region" description="Helical" evidence="9">
    <location>
        <begin position="255"/>
        <end position="274"/>
    </location>
</feature>
<proteinExistence type="inferred from homology"/>
<feature type="transmembrane region" description="Helical" evidence="9">
    <location>
        <begin position="280"/>
        <end position="298"/>
    </location>
</feature>